<dbReference type="Gene3D" id="3.30.200.20">
    <property type="entry name" value="Phosphorylase Kinase, domain 1"/>
    <property type="match status" value="1"/>
</dbReference>
<organism evidence="8 9">
    <name type="scientific">Kutzneria chonburiensis</name>
    <dbReference type="NCBI Taxonomy" id="1483604"/>
    <lineage>
        <taxon>Bacteria</taxon>
        <taxon>Bacillati</taxon>
        <taxon>Actinomycetota</taxon>
        <taxon>Actinomycetes</taxon>
        <taxon>Pseudonocardiales</taxon>
        <taxon>Pseudonocardiaceae</taxon>
        <taxon>Kutzneria</taxon>
    </lineage>
</organism>
<evidence type="ECO:0000256" key="4">
    <source>
        <dbReference type="ARBA" id="ARBA00022741"/>
    </source>
</evidence>
<dbReference type="EMBL" id="JBHLUD010000015">
    <property type="protein sequence ID" value="MFC0548197.1"/>
    <property type="molecule type" value="Genomic_DNA"/>
</dbReference>
<protein>
    <recommendedName>
        <fullName evidence="1">non-specific serine/threonine protein kinase</fullName>
        <ecNumber evidence="1">2.7.11.1</ecNumber>
    </recommendedName>
</protein>
<accession>A0ABV6N6J8</accession>
<evidence type="ECO:0000256" key="6">
    <source>
        <dbReference type="ARBA" id="ARBA00022840"/>
    </source>
</evidence>
<dbReference type="Pfam" id="PF00069">
    <property type="entry name" value="Pkinase"/>
    <property type="match status" value="1"/>
</dbReference>
<name>A0ABV6N6J8_9PSEU</name>
<dbReference type="Proteomes" id="UP001589810">
    <property type="component" value="Unassembled WGS sequence"/>
</dbReference>
<dbReference type="SMART" id="SM00220">
    <property type="entry name" value="S_TKc"/>
    <property type="match status" value="1"/>
</dbReference>
<dbReference type="InterPro" id="IPR000719">
    <property type="entry name" value="Prot_kinase_dom"/>
</dbReference>
<evidence type="ECO:0000313" key="8">
    <source>
        <dbReference type="EMBL" id="MFC0548197.1"/>
    </source>
</evidence>
<dbReference type="SUPFAM" id="SSF56112">
    <property type="entry name" value="Protein kinase-like (PK-like)"/>
    <property type="match status" value="1"/>
</dbReference>
<evidence type="ECO:0000313" key="9">
    <source>
        <dbReference type="Proteomes" id="UP001589810"/>
    </source>
</evidence>
<dbReference type="PROSITE" id="PS50011">
    <property type="entry name" value="PROTEIN_KINASE_DOM"/>
    <property type="match status" value="1"/>
</dbReference>
<dbReference type="GO" id="GO:0004674">
    <property type="term" value="F:protein serine/threonine kinase activity"/>
    <property type="evidence" value="ECO:0007669"/>
    <property type="project" value="UniProtKB-EC"/>
</dbReference>
<evidence type="ECO:0000256" key="5">
    <source>
        <dbReference type="ARBA" id="ARBA00022777"/>
    </source>
</evidence>
<dbReference type="PROSITE" id="PS00108">
    <property type="entry name" value="PROTEIN_KINASE_ST"/>
    <property type="match status" value="1"/>
</dbReference>
<evidence type="ECO:0000259" key="7">
    <source>
        <dbReference type="PROSITE" id="PS50011"/>
    </source>
</evidence>
<keyword evidence="3 8" id="KW-0808">Transferase</keyword>
<evidence type="ECO:0000256" key="3">
    <source>
        <dbReference type="ARBA" id="ARBA00022679"/>
    </source>
</evidence>
<dbReference type="CDD" id="cd14014">
    <property type="entry name" value="STKc_PknB_like"/>
    <property type="match status" value="1"/>
</dbReference>
<reference evidence="8 9" key="1">
    <citation type="submission" date="2024-09" db="EMBL/GenBank/DDBJ databases">
        <authorList>
            <person name="Sun Q."/>
            <person name="Mori K."/>
        </authorList>
    </citation>
    <scope>NUCLEOTIDE SEQUENCE [LARGE SCALE GENOMIC DNA]</scope>
    <source>
        <strain evidence="8 9">TBRC 1432</strain>
    </source>
</reference>
<dbReference type="PANTHER" id="PTHR43289">
    <property type="entry name" value="MITOGEN-ACTIVATED PROTEIN KINASE KINASE KINASE 20-RELATED"/>
    <property type="match status" value="1"/>
</dbReference>
<keyword evidence="2" id="KW-0723">Serine/threonine-protein kinase</keyword>
<keyword evidence="4" id="KW-0547">Nucleotide-binding</keyword>
<evidence type="ECO:0000256" key="2">
    <source>
        <dbReference type="ARBA" id="ARBA00022527"/>
    </source>
</evidence>
<sequence length="294" mass="31933">MRQRPYVAYQPSSQPLPSRFQVDGLLGRGVGTEVYDAYDEELDRQVAVKLFPADLDDVACRRIADEALALDRVNHKRLVAVYDGGIHQGRPYLVMQLIRGLSLSKRLREGPMLTAEAVVLVALLADALAHVHAQGVVHRDVKPSNILLDEEGMPHLSDFGIALLAGQSRVTAVDEVIGTPAYLAPEQILSGALGPAVDVYALGLVLLECITGHREYDGPNKLDAALLRLSRDPQVPEELPGPLAGLLRAMTAREPGRRPTAQHCVNMLSAMVVEAAEPETETLAIPRAMPWRSA</sequence>
<dbReference type="InterPro" id="IPR011009">
    <property type="entry name" value="Kinase-like_dom_sf"/>
</dbReference>
<dbReference type="RefSeq" id="WP_273937968.1">
    <property type="nucleotide sequence ID" value="NZ_CP097263.1"/>
</dbReference>
<feature type="domain" description="Protein kinase" evidence="7">
    <location>
        <begin position="20"/>
        <end position="272"/>
    </location>
</feature>
<proteinExistence type="predicted"/>
<evidence type="ECO:0000256" key="1">
    <source>
        <dbReference type="ARBA" id="ARBA00012513"/>
    </source>
</evidence>
<dbReference type="Gene3D" id="1.10.510.10">
    <property type="entry name" value="Transferase(Phosphotransferase) domain 1"/>
    <property type="match status" value="1"/>
</dbReference>
<comment type="caution">
    <text evidence="8">The sequence shown here is derived from an EMBL/GenBank/DDBJ whole genome shotgun (WGS) entry which is preliminary data.</text>
</comment>
<dbReference type="InterPro" id="IPR008271">
    <property type="entry name" value="Ser/Thr_kinase_AS"/>
</dbReference>
<keyword evidence="9" id="KW-1185">Reference proteome</keyword>
<dbReference type="EC" id="2.7.11.1" evidence="1"/>
<gene>
    <name evidence="8" type="ORF">ACFFH7_42285</name>
</gene>
<dbReference type="PANTHER" id="PTHR43289:SF6">
    <property type="entry name" value="SERINE_THREONINE-PROTEIN KINASE NEKL-3"/>
    <property type="match status" value="1"/>
</dbReference>
<keyword evidence="6" id="KW-0067">ATP-binding</keyword>
<keyword evidence="5 8" id="KW-0418">Kinase</keyword>